<keyword evidence="2" id="KW-1185">Reference proteome</keyword>
<evidence type="ECO:0000313" key="2">
    <source>
        <dbReference type="Proteomes" id="UP000801492"/>
    </source>
</evidence>
<dbReference type="Gene3D" id="3.30.420.10">
    <property type="entry name" value="Ribonuclease H-like superfamily/Ribonuclease H"/>
    <property type="match status" value="1"/>
</dbReference>
<organism evidence="1 2">
    <name type="scientific">Ignelater luminosus</name>
    <name type="common">Cucubano</name>
    <name type="synonym">Pyrophorus luminosus</name>
    <dbReference type="NCBI Taxonomy" id="2038154"/>
    <lineage>
        <taxon>Eukaryota</taxon>
        <taxon>Metazoa</taxon>
        <taxon>Ecdysozoa</taxon>
        <taxon>Arthropoda</taxon>
        <taxon>Hexapoda</taxon>
        <taxon>Insecta</taxon>
        <taxon>Pterygota</taxon>
        <taxon>Neoptera</taxon>
        <taxon>Endopterygota</taxon>
        <taxon>Coleoptera</taxon>
        <taxon>Polyphaga</taxon>
        <taxon>Elateriformia</taxon>
        <taxon>Elateroidea</taxon>
        <taxon>Elateridae</taxon>
        <taxon>Agrypninae</taxon>
        <taxon>Pyrophorini</taxon>
        <taxon>Ignelater</taxon>
    </lineage>
</organism>
<accession>A0A8K0CDZ0</accession>
<dbReference type="Proteomes" id="UP000801492">
    <property type="component" value="Unassembled WGS sequence"/>
</dbReference>
<sequence length="112" mass="12871">MPMLMKKCHPIMIFMGICYNGPRTPLFVEPEAKINADYSINKYLKPLIKNMKEYFPNKSWKFHQDSAPAHTSRKTLQILDDKGIEFIQPDVWTPNSPTPLTLSYVIIVCGAI</sequence>
<dbReference type="OrthoDB" id="9981685at2759"/>
<dbReference type="EMBL" id="VTPC01090588">
    <property type="protein sequence ID" value="KAF2882768.1"/>
    <property type="molecule type" value="Genomic_DNA"/>
</dbReference>
<dbReference type="AlphaFoldDB" id="A0A8K0CDZ0"/>
<proteinExistence type="predicted"/>
<gene>
    <name evidence="1" type="ORF">ILUMI_23392</name>
</gene>
<comment type="caution">
    <text evidence="1">The sequence shown here is derived from an EMBL/GenBank/DDBJ whole genome shotgun (WGS) entry which is preliminary data.</text>
</comment>
<dbReference type="InterPro" id="IPR036397">
    <property type="entry name" value="RNaseH_sf"/>
</dbReference>
<name>A0A8K0CDZ0_IGNLU</name>
<evidence type="ECO:0008006" key="3">
    <source>
        <dbReference type="Google" id="ProtNLM"/>
    </source>
</evidence>
<protein>
    <recommendedName>
        <fullName evidence="3">Transposase</fullName>
    </recommendedName>
</protein>
<evidence type="ECO:0000313" key="1">
    <source>
        <dbReference type="EMBL" id="KAF2882768.1"/>
    </source>
</evidence>
<reference evidence="1" key="1">
    <citation type="submission" date="2019-08" db="EMBL/GenBank/DDBJ databases">
        <title>The genome of the North American firefly Photinus pyralis.</title>
        <authorList>
            <consortium name="Photinus pyralis genome working group"/>
            <person name="Fallon T.R."/>
            <person name="Sander Lower S.E."/>
            <person name="Weng J.-K."/>
        </authorList>
    </citation>
    <scope>NUCLEOTIDE SEQUENCE</scope>
    <source>
        <strain evidence="1">TRF0915ILg1</strain>
        <tissue evidence="1">Whole body</tissue>
    </source>
</reference>
<dbReference type="GO" id="GO:0003676">
    <property type="term" value="F:nucleic acid binding"/>
    <property type="evidence" value="ECO:0007669"/>
    <property type="project" value="InterPro"/>
</dbReference>